<comment type="similarity">
    <text evidence="2">Belongs to the EamA transporter family.</text>
</comment>
<evidence type="ECO:0000256" key="1">
    <source>
        <dbReference type="ARBA" id="ARBA00004141"/>
    </source>
</evidence>
<name>A0A0G4K799_9SPIR</name>
<evidence type="ECO:0000256" key="5">
    <source>
        <dbReference type="ARBA" id="ARBA00023136"/>
    </source>
</evidence>
<evidence type="ECO:0000256" key="3">
    <source>
        <dbReference type="ARBA" id="ARBA00022692"/>
    </source>
</evidence>
<sequence length="296" mass="32813">MKKFIPILPILSGIFWGGGGIFIRRLMELNINSFTVVSSRVIVASIIFFICVFLYDRSLIKIKLKDLWIFVSAGILGILGLNICYNEAVKQLSLSLSAVLLSLSPIFVLIFANIFFKEKITVKKIICMILALLGCFFASGVLETNETMRWTYFGIFIGFLGAFFYGLYSIFSKLAIIKNYNTLTVTLYALISIAIISLPFTDWKALSNVVVENGSGMLVFMLFHSLCTSVFPYAFFTIALGHMDAGKASILASGEPIAAMFFGIFFYHEIPTVLSVIGVLLTLTALTLLSLPEKNK</sequence>
<evidence type="ECO:0000256" key="6">
    <source>
        <dbReference type="SAM" id="Phobius"/>
    </source>
</evidence>
<dbReference type="Gene3D" id="1.10.3730.20">
    <property type="match status" value="2"/>
</dbReference>
<feature type="domain" description="EamA" evidence="7">
    <location>
        <begin position="153"/>
        <end position="290"/>
    </location>
</feature>
<dbReference type="AlphaFoldDB" id="A0A0G4K799"/>
<feature type="transmembrane region" description="Helical" evidence="6">
    <location>
        <begin position="248"/>
        <end position="267"/>
    </location>
</feature>
<feature type="transmembrane region" description="Helical" evidence="6">
    <location>
        <begin position="218"/>
        <end position="236"/>
    </location>
</feature>
<dbReference type="Pfam" id="PF00892">
    <property type="entry name" value="EamA"/>
    <property type="match status" value="2"/>
</dbReference>
<dbReference type="PANTHER" id="PTHR32322:SF2">
    <property type="entry name" value="EAMA DOMAIN-CONTAINING PROTEIN"/>
    <property type="match status" value="1"/>
</dbReference>
<dbReference type="GO" id="GO:0016020">
    <property type="term" value="C:membrane"/>
    <property type="evidence" value="ECO:0007669"/>
    <property type="project" value="UniProtKB-SubCell"/>
</dbReference>
<evidence type="ECO:0000313" key="8">
    <source>
        <dbReference type="EMBL" id="CRF33474.1"/>
    </source>
</evidence>
<dbReference type="InterPro" id="IPR000620">
    <property type="entry name" value="EamA_dom"/>
</dbReference>
<keyword evidence="5 6" id="KW-0472">Membrane</keyword>
<dbReference type="RefSeq" id="WP_048594670.1">
    <property type="nucleotide sequence ID" value="NZ_CVLB01000001.1"/>
</dbReference>
<feature type="transmembrane region" description="Helical" evidence="6">
    <location>
        <begin position="67"/>
        <end position="88"/>
    </location>
</feature>
<keyword evidence="4 6" id="KW-1133">Transmembrane helix</keyword>
<feature type="transmembrane region" description="Helical" evidence="6">
    <location>
        <begin position="273"/>
        <end position="291"/>
    </location>
</feature>
<evidence type="ECO:0000256" key="2">
    <source>
        <dbReference type="ARBA" id="ARBA00007362"/>
    </source>
</evidence>
<keyword evidence="9" id="KW-1185">Reference proteome</keyword>
<accession>A0A0G4K799</accession>
<dbReference type="PANTHER" id="PTHR32322">
    <property type="entry name" value="INNER MEMBRANE TRANSPORTER"/>
    <property type="match status" value="1"/>
</dbReference>
<evidence type="ECO:0000313" key="9">
    <source>
        <dbReference type="Proteomes" id="UP000043763"/>
    </source>
</evidence>
<feature type="transmembrane region" description="Helical" evidence="6">
    <location>
        <begin position="180"/>
        <end position="198"/>
    </location>
</feature>
<dbReference type="Proteomes" id="UP000043763">
    <property type="component" value="Unassembled WGS sequence"/>
</dbReference>
<comment type="subcellular location">
    <subcellularLocation>
        <location evidence="1">Membrane</location>
        <topology evidence="1">Multi-pass membrane protein</topology>
    </subcellularLocation>
</comment>
<gene>
    <name evidence="8" type="ORF">BRSU_1466</name>
</gene>
<dbReference type="SUPFAM" id="SSF103481">
    <property type="entry name" value="Multidrug resistance efflux transporter EmrE"/>
    <property type="match status" value="2"/>
</dbReference>
<organism evidence="8 9">
    <name type="scientific">Brachyspira suanatina</name>
    <dbReference type="NCBI Taxonomy" id="381802"/>
    <lineage>
        <taxon>Bacteria</taxon>
        <taxon>Pseudomonadati</taxon>
        <taxon>Spirochaetota</taxon>
        <taxon>Spirochaetia</taxon>
        <taxon>Brachyspirales</taxon>
        <taxon>Brachyspiraceae</taxon>
        <taxon>Brachyspira</taxon>
    </lineage>
</organism>
<evidence type="ECO:0000259" key="7">
    <source>
        <dbReference type="Pfam" id="PF00892"/>
    </source>
</evidence>
<feature type="transmembrane region" description="Helical" evidence="6">
    <location>
        <begin position="94"/>
        <end position="116"/>
    </location>
</feature>
<dbReference type="EMBL" id="CVLB01000001">
    <property type="protein sequence ID" value="CRF33474.1"/>
    <property type="molecule type" value="Genomic_DNA"/>
</dbReference>
<feature type="transmembrane region" description="Helical" evidence="6">
    <location>
        <begin position="33"/>
        <end position="55"/>
    </location>
</feature>
<dbReference type="InterPro" id="IPR050638">
    <property type="entry name" value="AA-Vitamin_Transporters"/>
</dbReference>
<protein>
    <submittedName>
        <fullName evidence="8">Membrane protein</fullName>
    </submittedName>
</protein>
<feature type="transmembrane region" description="Helical" evidence="6">
    <location>
        <begin position="148"/>
        <end position="168"/>
    </location>
</feature>
<dbReference type="InterPro" id="IPR037185">
    <property type="entry name" value="EmrE-like"/>
</dbReference>
<dbReference type="OrthoDB" id="9810818at2"/>
<feature type="domain" description="EamA" evidence="7">
    <location>
        <begin position="7"/>
        <end position="139"/>
    </location>
</feature>
<feature type="transmembrane region" description="Helical" evidence="6">
    <location>
        <begin position="125"/>
        <end position="142"/>
    </location>
</feature>
<feature type="transmembrane region" description="Helical" evidence="6">
    <location>
        <begin position="7"/>
        <end position="27"/>
    </location>
</feature>
<evidence type="ECO:0000256" key="4">
    <source>
        <dbReference type="ARBA" id="ARBA00022989"/>
    </source>
</evidence>
<proteinExistence type="inferred from homology"/>
<reference evidence="9" key="1">
    <citation type="submission" date="2015-04" db="EMBL/GenBank/DDBJ databases">
        <authorList>
            <person name="Mushtaq Mamoona"/>
        </authorList>
    </citation>
    <scope>NUCLEOTIDE SEQUENCE [LARGE SCALE GENOMIC DNA]</scope>
    <source>
        <strain evidence="9">AN4859/03</strain>
    </source>
</reference>
<keyword evidence="3 6" id="KW-0812">Transmembrane</keyword>